<evidence type="ECO:0000313" key="4">
    <source>
        <dbReference type="EMBL" id="PTQ59222.1"/>
    </source>
</evidence>
<keyword evidence="2 4" id="KW-0808">Transferase</keyword>
<dbReference type="Gene3D" id="3.40.50.2000">
    <property type="entry name" value="Glycogen Phosphorylase B"/>
    <property type="match status" value="1"/>
</dbReference>
<organism evidence="4 5">
    <name type="scientific">Sphingomonas aurantiaca</name>
    <dbReference type="NCBI Taxonomy" id="185949"/>
    <lineage>
        <taxon>Bacteria</taxon>
        <taxon>Pseudomonadati</taxon>
        <taxon>Pseudomonadota</taxon>
        <taxon>Alphaproteobacteria</taxon>
        <taxon>Sphingomonadales</taxon>
        <taxon>Sphingomonadaceae</taxon>
        <taxon>Sphingomonas</taxon>
    </lineage>
</organism>
<dbReference type="PANTHER" id="PTHR12526">
    <property type="entry name" value="GLYCOSYLTRANSFERASE"/>
    <property type="match status" value="1"/>
</dbReference>
<accession>A0A2T5GIS8</accession>
<dbReference type="CDD" id="cd03801">
    <property type="entry name" value="GT4_PimA-like"/>
    <property type="match status" value="1"/>
</dbReference>
<gene>
    <name evidence="4" type="ORF">C8J26_2964</name>
</gene>
<dbReference type="RefSeq" id="WP_244185327.1">
    <property type="nucleotide sequence ID" value="NZ_JASPFP010000001.1"/>
</dbReference>
<protein>
    <submittedName>
        <fullName evidence="4">Glycosyltransferase involved in cell wall biosynthesis</fullName>
    </submittedName>
</protein>
<dbReference type="InterPro" id="IPR001296">
    <property type="entry name" value="Glyco_trans_1"/>
</dbReference>
<evidence type="ECO:0000259" key="3">
    <source>
        <dbReference type="Pfam" id="PF00534"/>
    </source>
</evidence>
<keyword evidence="5" id="KW-1185">Reference proteome</keyword>
<dbReference type="AlphaFoldDB" id="A0A2T5GIS8"/>
<dbReference type="EMBL" id="QAOG01000005">
    <property type="protein sequence ID" value="PTQ59222.1"/>
    <property type="molecule type" value="Genomic_DNA"/>
</dbReference>
<dbReference type="Pfam" id="PF00534">
    <property type="entry name" value="Glycos_transf_1"/>
    <property type="match status" value="1"/>
</dbReference>
<sequence length="367" mass="39029">MSSAPIRIAYVINSVEGGGAASPVPAVLGVLRDGGAEVVVFALTARDRRGETAIRAAGFDVHVRDGGETDHAAALRWLDASLRHWAPTHLWTSLTRATLLGQIVGLRRGWPVVSWQHAAFLKLANRILLRAMQRLSRLWVGDSAAVTALTAQRLHVPPDRLILWSIFRADPAARQALPWREGQTVRIGSLGRLHRVKGYDVLIEALALVETRTRYEVVIAGDGAERAALSARAQALGVTALRFAGYAADPAAFLADCHVYVQPSRSEGLCVAAHEAMQAGLPVVASAVGELPGSIVEGETGFTVPPGDPVALANALSRLLADPPRLAAMGQAGRARVLATFGPERFAATGRAILERMRAFGSRGRAS</sequence>
<comment type="caution">
    <text evidence="4">The sequence shown here is derived from an EMBL/GenBank/DDBJ whole genome shotgun (WGS) entry which is preliminary data.</text>
</comment>
<proteinExistence type="predicted"/>
<feature type="domain" description="Glycosyl transferase family 1" evidence="3">
    <location>
        <begin position="186"/>
        <end position="335"/>
    </location>
</feature>
<keyword evidence="1" id="KW-0328">Glycosyltransferase</keyword>
<dbReference type="Proteomes" id="UP000244189">
    <property type="component" value="Unassembled WGS sequence"/>
</dbReference>
<dbReference type="SUPFAM" id="SSF53756">
    <property type="entry name" value="UDP-Glycosyltransferase/glycogen phosphorylase"/>
    <property type="match status" value="1"/>
</dbReference>
<name>A0A2T5GIS8_9SPHN</name>
<evidence type="ECO:0000313" key="5">
    <source>
        <dbReference type="Proteomes" id="UP000244189"/>
    </source>
</evidence>
<reference evidence="4 5" key="1">
    <citation type="submission" date="2018-04" db="EMBL/GenBank/DDBJ databases">
        <title>Genomic Encyclopedia of Type Strains, Phase III (KMG-III): the genomes of soil and plant-associated and newly described type strains.</title>
        <authorList>
            <person name="Whitman W."/>
        </authorList>
    </citation>
    <scope>NUCLEOTIDE SEQUENCE [LARGE SCALE GENOMIC DNA]</scope>
    <source>
        <strain evidence="4 5">MA101b</strain>
    </source>
</reference>
<dbReference type="PANTHER" id="PTHR12526:SF510">
    <property type="entry name" value="D-INOSITOL 3-PHOSPHATE GLYCOSYLTRANSFERASE"/>
    <property type="match status" value="1"/>
</dbReference>
<dbReference type="GO" id="GO:0016757">
    <property type="term" value="F:glycosyltransferase activity"/>
    <property type="evidence" value="ECO:0007669"/>
    <property type="project" value="UniProtKB-KW"/>
</dbReference>
<evidence type="ECO:0000256" key="1">
    <source>
        <dbReference type="ARBA" id="ARBA00022676"/>
    </source>
</evidence>
<evidence type="ECO:0000256" key="2">
    <source>
        <dbReference type="ARBA" id="ARBA00022679"/>
    </source>
</evidence>